<feature type="domain" description="Fumarylacetoacetase-like C-terminal" evidence="3">
    <location>
        <begin position="6"/>
        <end position="189"/>
    </location>
</feature>
<dbReference type="SUPFAM" id="SSF56529">
    <property type="entry name" value="FAH"/>
    <property type="match status" value="1"/>
</dbReference>
<dbReference type="PANTHER" id="PTHR42796">
    <property type="entry name" value="FUMARYLACETOACETATE HYDROLASE DOMAIN-CONTAINING PROTEIN 2A-RELATED"/>
    <property type="match status" value="1"/>
</dbReference>
<evidence type="ECO:0000313" key="5">
    <source>
        <dbReference type="Proteomes" id="UP000179242"/>
    </source>
</evidence>
<proteinExistence type="inferred from homology"/>
<gene>
    <name evidence="4" type="ORF">A2438_01435</name>
</gene>
<keyword evidence="2" id="KW-0479">Metal-binding</keyword>
<dbReference type="AlphaFoldDB" id="A0A1F4U7K6"/>
<sequence>MLLPSKIICAGLNYKDHAKEMGLTIPDEPVLFMKSPTALIGDGDKIIYPSATKELHYEAELAIVILENGKLGYTCANDVTARDLQRKDGQWTRAKSFNTFCPVGPKVVTDIDPNNLDIKLLLNGEIKQHSNTRQMIFNPAFLVKFILEIMPLFPGDIILTGTPPGIGPMQRGDTVEVVIEGIGTLKNTVA</sequence>
<evidence type="ECO:0000259" key="3">
    <source>
        <dbReference type="Pfam" id="PF01557"/>
    </source>
</evidence>
<evidence type="ECO:0000256" key="2">
    <source>
        <dbReference type="ARBA" id="ARBA00022723"/>
    </source>
</evidence>
<comment type="similarity">
    <text evidence="1">Belongs to the FAH family.</text>
</comment>
<accession>A0A1F4U7K6</accession>
<dbReference type="PANTHER" id="PTHR42796:SF4">
    <property type="entry name" value="FUMARYLACETOACETATE HYDROLASE DOMAIN-CONTAINING PROTEIN 2A"/>
    <property type="match status" value="1"/>
</dbReference>
<dbReference type="InterPro" id="IPR051121">
    <property type="entry name" value="FAH"/>
</dbReference>
<dbReference type="InterPro" id="IPR036663">
    <property type="entry name" value="Fumarylacetoacetase_C_sf"/>
</dbReference>
<reference evidence="4 5" key="1">
    <citation type="journal article" date="2016" name="Nat. Commun.">
        <title>Thousands of microbial genomes shed light on interconnected biogeochemical processes in an aquifer system.</title>
        <authorList>
            <person name="Anantharaman K."/>
            <person name="Brown C.T."/>
            <person name="Hug L.A."/>
            <person name="Sharon I."/>
            <person name="Castelle C.J."/>
            <person name="Probst A.J."/>
            <person name="Thomas B.C."/>
            <person name="Singh A."/>
            <person name="Wilkins M.J."/>
            <person name="Karaoz U."/>
            <person name="Brodie E.L."/>
            <person name="Williams K.H."/>
            <person name="Hubbard S.S."/>
            <person name="Banfield J.F."/>
        </authorList>
    </citation>
    <scope>NUCLEOTIDE SEQUENCE [LARGE SCALE GENOMIC DNA]</scope>
</reference>
<dbReference type="InterPro" id="IPR011234">
    <property type="entry name" value="Fumarylacetoacetase-like_C"/>
</dbReference>
<evidence type="ECO:0000313" key="4">
    <source>
        <dbReference type="EMBL" id="OGC40936.1"/>
    </source>
</evidence>
<dbReference type="GO" id="GO:0046872">
    <property type="term" value="F:metal ion binding"/>
    <property type="evidence" value="ECO:0007669"/>
    <property type="project" value="UniProtKB-KW"/>
</dbReference>
<dbReference type="Pfam" id="PF01557">
    <property type="entry name" value="FAA_hydrolase"/>
    <property type="match status" value="1"/>
</dbReference>
<protein>
    <recommendedName>
        <fullName evidence="3">Fumarylacetoacetase-like C-terminal domain-containing protein</fullName>
    </recommendedName>
</protein>
<comment type="caution">
    <text evidence="4">The sequence shown here is derived from an EMBL/GenBank/DDBJ whole genome shotgun (WGS) entry which is preliminary data.</text>
</comment>
<dbReference type="EMBL" id="MEUJ01000002">
    <property type="protein sequence ID" value="OGC40936.1"/>
    <property type="molecule type" value="Genomic_DNA"/>
</dbReference>
<dbReference type="GO" id="GO:0019752">
    <property type="term" value="P:carboxylic acid metabolic process"/>
    <property type="evidence" value="ECO:0007669"/>
    <property type="project" value="UniProtKB-ARBA"/>
</dbReference>
<dbReference type="Proteomes" id="UP000179242">
    <property type="component" value="Unassembled WGS sequence"/>
</dbReference>
<dbReference type="Gene3D" id="3.90.850.10">
    <property type="entry name" value="Fumarylacetoacetase-like, C-terminal domain"/>
    <property type="match status" value="1"/>
</dbReference>
<name>A0A1F4U7K6_UNCSA</name>
<organism evidence="4 5">
    <name type="scientific">candidate division WOR-1 bacterium RIFOXYC2_FULL_46_14</name>
    <dbReference type="NCBI Taxonomy" id="1802587"/>
    <lineage>
        <taxon>Bacteria</taxon>
        <taxon>Bacillati</taxon>
        <taxon>Saganbacteria</taxon>
    </lineage>
</organism>
<dbReference type="GO" id="GO:0016853">
    <property type="term" value="F:isomerase activity"/>
    <property type="evidence" value="ECO:0007669"/>
    <property type="project" value="UniProtKB-ARBA"/>
</dbReference>
<evidence type="ECO:0000256" key="1">
    <source>
        <dbReference type="ARBA" id="ARBA00010211"/>
    </source>
</evidence>
<dbReference type="FunFam" id="3.90.850.10:FF:000002">
    <property type="entry name" value="2-hydroxyhepta-2,4-diene-1,7-dioate isomerase"/>
    <property type="match status" value="1"/>
</dbReference>